<dbReference type="EMBL" id="CP040710">
    <property type="protein sequence ID" value="QCX00506.1"/>
    <property type="molecule type" value="Genomic_DNA"/>
</dbReference>
<dbReference type="InterPro" id="IPR023393">
    <property type="entry name" value="START-like_dom_sf"/>
</dbReference>
<sequence length="157" mass="17337">MKTQLDKSFEVPQGTDLVWEHLIDPEKIMDCVPGVSVDEKVGENHYKGKVGMKFGPMGVKYDADIFYKEIDKENRKIILTGDGVDSKGNGNAEMMMTINLTERDEGGVKLDAIMDVTVNGKIAQFGSRLITTVSNQLFKQFVSNFSKKLAAAEEAAV</sequence>
<dbReference type="CDD" id="cd07823">
    <property type="entry name" value="SRPBCC_5"/>
    <property type="match status" value="1"/>
</dbReference>
<proteinExistence type="predicted"/>
<gene>
    <name evidence="1" type="ORF">FGM00_10415</name>
</gene>
<accession>A0A5B7SPJ4</accession>
<dbReference type="Gene3D" id="3.30.530.20">
    <property type="match status" value="1"/>
</dbReference>
<dbReference type="PANTHER" id="PTHR38588">
    <property type="entry name" value="BLL0334 PROTEIN"/>
    <property type="match status" value="1"/>
</dbReference>
<dbReference type="AlphaFoldDB" id="A0A5B7SPJ4"/>
<reference evidence="1 2" key="1">
    <citation type="submission" date="2019-05" db="EMBL/GenBank/DDBJ databases">
        <title>Genome sequencing of F202Z8.</title>
        <authorList>
            <person name="Kwon Y.M."/>
        </authorList>
    </citation>
    <scope>NUCLEOTIDE SEQUENCE [LARGE SCALE GENOMIC DNA]</scope>
    <source>
        <strain evidence="1 2">F202Z8</strain>
    </source>
</reference>
<evidence type="ECO:0000313" key="2">
    <source>
        <dbReference type="Proteomes" id="UP000310017"/>
    </source>
</evidence>
<dbReference type="Pfam" id="PF06240">
    <property type="entry name" value="COXG"/>
    <property type="match status" value="1"/>
</dbReference>
<protein>
    <submittedName>
        <fullName evidence="1">Carbon monoxide dehydrogenase</fullName>
    </submittedName>
</protein>
<dbReference type="InterPro" id="IPR010419">
    <property type="entry name" value="CO_DH_gsu"/>
</dbReference>
<dbReference type="PANTHER" id="PTHR38588:SF1">
    <property type="entry name" value="BLL0334 PROTEIN"/>
    <property type="match status" value="1"/>
</dbReference>
<dbReference type="KEGG" id="asag:FGM00_10415"/>
<dbReference type="SUPFAM" id="SSF55961">
    <property type="entry name" value="Bet v1-like"/>
    <property type="match status" value="1"/>
</dbReference>
<dbReference type="OrthoDB" id="9808623at2"/>
<dbReference type="Proteomes" id="UP000310017">
    <property type="component" value="Chromosome"/>
</dbReference>
<dbReference type="RefSeq" id="WP_138852851.1">
    <property type="nucleotide sequence ID" value="NZ_CP040710.1"/>
</dbReference>
<evidence type="ECO:0000313" key="1">
    <source>
        <dbReference type="EMBL" id="QCX00506.1"/>
    </source>
</evidence>
<keyword evidence="2" id="KW-1185">Reference proteome</keyword>
<organism evidence="1 2">
    <name type="scientific">Aggregatimonas sangjinii</name>
    <dbReference type="NCBI Taxonomy" id="2583587"/>
    <lineage>
        <taxon>Bacteria</taxon>
        <taxon>Pseudomonadati</taxon>
        <taxon>Bacteroidota</taxon>
        <taxon>Flavobacteriia</taxon>
        <taxon>Flavobacteriales</taxon>
        <taxon>Flavobacteriaceae</taxon>
        <taxon>Aggregatimonas</taxon>
    </lineage>
</organism>
<name>A0A5B7SPJ4_9FLAO</name>